<dbReference type="AlphaFoldDB" id="I7MG29"/>
<dbReference type="OMA" id="HREHNEH"/>
<dbReference type="EMDB" id="EMD-34373"/>
<dbReference type="PDB" id="8GZU">
    <property type="method" value="EM"/>
    <property type="resolution" value="4.18 A"/>
    <property type="chains" value="B2/b2=1-126"/>
</dbReference>
<dbReference type="GeneID" id="7840994"/>
<dbReference type="RefSeq" id="XP_001021156.1">
    <property type="nucleotide sequence ID" value="XM_001021156.3"/>
</dbReference>
<evidence type="ECO:0007829" key="6">
    <source>
        <dbReference type="PDB" id="8GYM"/>
    </source>
</evidence>
<dbReference type="EMBL" id="GG662608">
    <property type="protein sequence ID" value="EAS00910.1"/>
    <property type="molecule type" value="Genomic_DNA"/>
</dbReference>
<dbReference type="PDB" id="8BQS">
    <property type="method" value="EM"/>
    <property type="resolution" value="2.90 A"/>
    <property type="chains" value="BS=1-126"/>
</dbReference>
<evidence type="ECO:0000313" key="2">
    <source>
        <dbReference type="Proteomes" id="UP000009168"/>
    </source>
</evidence>
<reference evidence="4 5" key="4">
    <citation type="journal article" date="2023" name="Nature">
        <title>Structural basis of mitochondrial membrane bending by the I-II-III&lt;sub&gt;2&lt;/sub&gt;-IV&lt;sub&gt;2&lt;/sub&gt; supercomplex.</title>
        <authorList>
            <person name="Muhleip A."/>
            <person name="Flygaard R.K."/>
            <person name="Baradaran R."/>
            <person name="Haapanen O."/>
            <person name="Gruhl T."/>
            <person name="Tobiasson V."/>
            <person name="Marechal A."/>
            <person name="Sharma V."/>
            <person name="Amunts A."/>
        </authorList>
    </citation>
    <scope>STRUCTURE BY ELECTRON MICROSCOPY (2.80 ANGSTROMS)</scope>
</reference>
<dbReference type="EMDB" id="EMD-16184"/>
<evidence type="ECO:0007829" key="7">
    <source>
        <dbReference type="PDB" id="8GZU"/>
    </source>
</evidence>
<dbReference type="eggNOG" id="ENOG502SSY1">
    <property type="taxonomic scope" value="Eukaryota"/>
</dbReference>
<evidence type="ECO:0007829" key="3">
    <source>
        <dbReference type="PDB" id="7TGH"/>
    </source>
</evidence>
<name>I7MG29_TETTS</name>
<keyword evidence="2" id="KW-1185">Reference proteome</keyword>
<accession>I7MG29</accession>
<dbReference type="PDB" id="8B6F">
    <property type="method" value="EM"/>
    <property type="resolution" value="2.80 A"/>
    <property type="chains" value="BS=1-126"/>
</dbReference>
<dbReference type="PDB" id="7TGH">
    <property type="method" value="EM"/>
    <property type="resolution" value="2.60 A"/>
    <property type="chains" value="B2=1-126"/>
</dbReference>
<organism evidence="1 2">
    <name type="scientific">Tetrahymena thermophila (strain SB210)</name>
    <dbReference type="NCBI Taxonomy" id="312017"/>
    <lineage>
        <taxon>Eukaryota</taxon>
        <taxon>Sar</taxon>
        <taxon>Alveolata</taxon>
        <taxon>Ciliophora</taxon>
        <taxon>Intramacronucleata</taxon>
        <taxon>Oligohymenophorea</taxon>
        <taxon>Hymenostomatida</taxon>
        <taxon>Tetrahymenina</taxon>
        <taxon>Tetrahymenidae</taxon>
        <taxon>Tetrahymena</taxon>
    </lineage>
</organism>
<keyword evidence="3 4" id="KW-0002">3D-structure</keyword>
<reference evidence="6 7" key="3">
    <citation type="journal article" date="2023" name="Nat. Commun.">
        <title>Structures of Tetrahymena thermophila respiratory megacomplexes on the tubular mitochondrial cristae.</title>
        <authorList>
            <person name="Han F."/>
            <person name="Hu Y."/>
            <person name="Wu M."/>
            <person name="He Z."/>
            <person name="Tian H."/>
            <person name="Zhou L."/>
        </authorList>
    </citation>
    <scope>STRUCTURE BY ELECTRON MICROSCOPY (2.96 ANGSTROMS)</scope>
</reference>
<proteinExistence type="evidence at protein level"/>
<reference evidence="3" key="2">
    <citation type="journal article" date="2022" name="Science">
        <title>Structures of &lt;i&gt;Tetrahymena&lt;/i&gt;'s respiratory chain reveal the diversity of eukaryotic core metabolism.</title>
        <authorList>
            <person name="Zhou L."/>
            <person name="Maldonado M."/>
            <person name="Padavannil A."/>
            <person name="Guo F."/>
            <person name="Letts J.A."/>
        </authorList>
    </citation>
    <scope>STRUCTURE BY ELECTRON MICROSCOPY (2.60 ANGSTROMS)</scope>
</reference>
<dbReference type="OrthoDB" id="10685441at2759"/>
<evidence type="ECO:0007829" key="4">
    <source>
        <dbReference type="PDB" id="8B6F"/>
    </source>
</evidence>
<gene>
    <name evidence="1" type="ORF">TTHERM_00310880</name>
</gene>
<reference evidence="2" key="1">
    <citation type="journal article" date="2006" name="PLoS Biol.">
        <title>Macronuclear genome sequence of the ciliate Tetrahymena thermophila, a model eukaryote.</title>
        <authorList>
            <person name="Eisen J.A."/>
            <person name="Coyne R.S."/>
            <person name="Wu M."/>
            <person name="Wu D."/>
            <person name="Thiagarajan M."/>
            <person name="Wortman J.R."/>
            <person name="Badger J.H."/>
            <person name="Ren Q."/>
            <person name="Amedeo P."/>
            <person name="Jones K.M."/>
            <person name="Tallon L.J."/>
            <person name="Delcher A.L."/>
            <person name="Salzberg S.L."/>
            <person name="Silva J.C."/>
            <person name="Haas B.J."/>
            <person name="Majoros W.H."/>
            <person name="Farzad M."/>
            <person name="Carlton J.M."/>
            <person name="Smith R.K. Jr."/>
            <person name="Garg J."/>
            <person name="Pearlman R.E."/>
            <person name="Karrer K.M."/>
            <person name="Sun L."/>
            <person name="Manning G."/>
            <person name="Elde N.C."/>
            <person name="Turkewitz A.P."/>
            <person name="Asai D.J."/>
            <person name="Wilkes D.E."/>
            <person name="Wang Y."/>
            <person name="Cai H."/>
            <person name="Collins K."/>
            <person name="Stewart B.A."/>
            <person name="Lee S.R."/>
            <person name="Wilamowska K."/>
            <person name="Weinberg Z."/>
            <person name="Ruzzo W.L."/>
            <person name="Wloga D."/>
            <person name="Gaertig J."/>
            <person name="Frankel J."/>
            <person name="Tsao C.-C."/>
            <person name="Gorovsky M.A."/>
            <person name="Keeling P.J."/>
            <person name="Waller R.F."/>
            <person name="Patron N.J."/>
            <person name="Cherry J.M."/>
            <person name="Stover N.A."/>
            <person name="Krieger C.J."/>
            <person name="del Toro C."/>
            <person name="Ryder H.F."/>
            <person name="Williamson S.C."/>
            <person name="Barbeau R.A."/>
            <person name="Hamilton E.P."/>
            <person name="Orias E."/>
        </authorList>
    </citation>
    <scope>NUCLEOTIDE SEQUENCE [LARGE SCALE GENOMIC DNA]</scope>
    <source>
        <strain evidence="2">SB210</strain>
    </source>
</reference>
<dbReference type="Proteomes" id="UP000009168">
    <property type="component" value="Unassembled WGS sequence"/>
</dbReference>
<dbReference type="HOGENOM" id="CLU_2031203_0_0_1"/>
<dbReference type="STRING" id="312017.I7MG29"/>
<dbReference type="EMDB" id="EMD-15865"/>
<dbReference type="InParanoid" id="I7MG29"/>
<dbReference type="PDB" id="8GYM">
    <property type="method" value="EM"/>
    <property type="resolution" value="2.96 A"/>
    <property type="chains" value="B2/b2=1-126"/>
</dbReference>
<sequence>MSLRKGTSIFSRQFKKAFNDAKYQNLTAAQGETYSHLGWISNVDLRLGRAIFTFGVVGIAFCIYLEPSYFHETFGHMSQPPKYDLIDSNINGVEKKLNKQILHREHNEHKLDGFVSMFKGSDVAKN</sequence>
<dbReference type="KEGG" id="tet:TTHERM_00310880"/>
<evidence type="ECO:0000313" key="1">
    <source>
        <dbReference type="EMBL" id="EAS00910.1"/>
    </source>
</evidence>
<protein>
    <submittedName>
        <fullName evidence="1">Uncharacterized protein</fullName>
    </submittedName>
</protein>
<dbReference type="EMDB" id="EMD-34403"/>
<dbReference type="EMDB" id="EMD-25882"/>
<evidence type="ECO:0007829" key="5">
    <source>
        <dbReference type="PDB" id="8BQS"/>
    </source>
</evidence>